<name>A0A2Z7B9K7_9LAMI</name>
<feature type="domain" description="ABC transmembrane type-1" evidence="13">
    <location>
        <begin position="95"/>
        <end position="359"/>
    </location>
</feature>
<evidence type="ECO:0000256" key="3">
    <source>
        <dbReference type="ARBA" id="ARBA00009761"/>
    </source>
</evidence>
<dbReference type="InterPro" id="IPR003439">
    <property type="entry name" value="ABC_transporter-like_ATP-bd"/>
</dbReference>
<dbReference type="CDD" id="cd07346">
    <property type="entry name" value="ABC_6TM_exporters"/>
    <property type="match status" value="1"/>
</dbReference>
<dbReference type="Pfam" id="PF00005">
    <property type="entry name" value="ABC_tran"/>
    <property type="match status" value="1"/>
</dbReference>
<dbReference type="InterPro" id="IPR011527">
    <property type="entry name" value="ABC1_TM_dom"/>
</dbReference>
<dbReference type="GO" id="GO:0016020">
    <property type="term" value="C:membrane"/>
    <property type="evidence" value="ECO:0007669"/>
    <property type="project" value="UniProtKB-SubCell"/>
</dbReference>
<organism evidence="14 15">
    <name type="scientific">Dorcoceras hygrometricum</name>
    <dbReference type="NCBI Taxonomy" id="472368"/>
    <lineage>
        <taxon>Eukaryota</taxon>
        <taxon>Viridiplantae</taxon>
        <taxon>Streptophyta</taxon>
        <taxon>Embryophyta</taxon>
        <taxon>Tracheophyta</taxon>
        <taxon>Spermatophyta</taxon>
        <taxon>Magnoliopsida</taxon>
        <taxon>eudicotyledons</taxon>
        <taxon>Gunneridae</taxon>
        <taxon>Pentapetalae</taxon>
        <taxon>asterids</taxon>
        <taxon>lamiids</taxon>
        <taxon>Lamiales</taxon>
        <taxon>Gesneriaceae</taxon>
        <taxon>Didymocarpoideae</taxon>
        <taxon>Trichosporeae</taxon>
        <taxon>Loxocarpinae</taxon>
        <taxon>Dorcoceras</taxon>
    </lineage>
</organism>
<dbReference type="InterPro" id="IPR012340">
    <property type="entry name" value="NA-bd_OB-fold"/>
</dbReference>
<feature type="transmembrane region" description="Helical" evidence="11">
    <location>
        <begin position="216"/>
        <end position="235"/>
    </location>
</feature>
<protein>
    <submittedName>
        <fullName evidence="14">ABC transporter B family member 29, chloroplastic</fullName>
    </submittedName>
</protein>
<dbReference type="Gene3D" id="2.40.50.140">
    <property type="entry name" value="Nucleic acid-binding proteins"/>
    <property type="match status" value="1"/>
</dbReference>
<dbReference type="PROSITE" id="PS00211">
    <property type="entry name" value="ABC_TRANSPORTER_1"/>
    <property type="match status" value="1"/>
</dbReference>
<evidence type="ECO:0000256" key="2">
    <source>
        <dbReference type="ARBA" id="ARBA00004141"/>
    </source>
</evidence>
<dbReference type="InterPro" id="IPR036640">
    <property type="entry name" value="ABC1_TM_sf"/>
</dbReference>
<dbReference type="SMART" id="SM00382">
    <property type="entry name" value="AAA"/>
    <property type="match status" value="1"/>
</dbReference>
<evidence type="ECO:0000256" key="7">
    <source>
        <dbReference type="ARBA" id="ARBA00022840"/>
    </source>
</evidence>
<dbReference type="GO" id="GO:0140359">
    <property type="term" value="F:ABC-type transporter activity"/>
    <property type="evidence" value="ECO:0007669"/>
    <property type="project" value="InterPro"/>
</dbReference>
<keyword evidence="15" id="KW-1185">Reference proteome</keyword>
<dbReference type="GO" id="GO:0006281">
    <property type="term" value="P:DNA repair"/>
    <property type="evidence" value="ECO:0007669"/>
    <property type="project" value="InterPro"/>
</dbReference>
<dbReference type="GO" id="GO:0006260">
    <property type="term" value="P:DNA replication"/>
    <property type="evidence" value="ECO:0007669"/>
    <property type="project" value="InterPro"/>
</dbReference>
<comment type="subcellular location">
    <subcellularLocation>
        <location evidence="2">Membrane</location>
        <topology evidence="2">Multi-pass membrane protein</topology>
    </subcellularLocation>
    <subcellularLocation>
        <location evidence="1">Nucleus</location>
    </subcellularLocation>
</comment>
<dbReference type="InterPro" id="IPR017871">
    <property type="entry name" value="ABC_transporter-like_CS"/>
</dbReference>
<evidence type="ECO:0000256" key="4">
    <source>
        <dbReference type="ARBA" id="ARBA00022448"/>
    </source>
</evidence>
<evidence type="ECO:0000313" key="14">
    <source>
        <dbReference type="EMBL" id="KZV28429.1"/>
    </source>
</evidence>
<dbReference type="GO" id="GO:0016887">
    <property type="term" value="F:ATP hydrolysis activity"/>
    <property type="evidence" value="ECO:0007669"/>
    <property type="project" value="InterPro"/>
</dbReference>
<dbReference type="GO" id="GO:0003677">
    <property type="term" value="F:DNA binding"/>
    <property type="evidence" value="ECO:0007669"/>
    <property type="project" value="InterPro"/>
</dbReference>
<keyword evidence="4" id="KW-0813">Transport</keyword>
<evidence type="ECO:0000256" key="6">
    <source>
        <dbReference type="ARBA" id="ARBA00022741"/>
    </source>
</evidence>
<dbReference type="AlphaFoldDB" id="A0A2Z7B9K7"/>
<dbReference type="SUPFAM" id="SSF90123">
    <property type="entry name" value="ABC transporter transmembrane region"/>
    <property type="match status" value="1"/>
</dbReference>
<dbReference type="Gene3D" id="3.40.50.300">
    <property type="entry name" value="P-loop containing nucleotide triphosphate hydrolases"/>
    <property type="match status" value="1"/>
</dbReference>
<dbReference type="OrthoDB" id="6500128at2759"/>
<dbReference type="InterPro" id="IPR027417">
    <property type="entry name" value="P-loop_NTPase"/>
</dbReference>
<gene>
    <name evidence="14" type="ORF">F511_03232</name>
</gene>
<evidence type="ECO:0000259" key="12">
    <source>
        <dbReference type="PROSITE" id="PS50893"/>
    </source>
</evidence>
<proteinExistence type="inferred from homology"/>
<reference evidence="14 15" key="1">
    <citation type="journal article" date="2015" name="Proc. Natl. Acad. Sci. U.S.A.">
        <title>The resurrection genome of Boea hygrometrica: A blueprint for survival of dehydration.</title>
        <authorList>
            <person name="Xiao L."/>
            <person name="Yang G."/>
            <person name="Zhang L."/>
            <person name="Yang X."/>
            <person name="Zhao S."/>
            <person name="Ji Z."/>
            <person name="Zhou Q."/>
            <person name="Hu M."/>
            <person name="Wang Y."/>
            <person name="Chen M."/>
            <person name="Xu Y."/>
            <person name="Jin H."/>
            <person name="Xiao X."/>
            <person name="Hu G."/>
            <person name="Bao F."/>
            <person name="Hu Y."/>
            <person name="Wan P."/>
            <person name="Li L."/>
            <person name="Deng X."/>
            <person name="Kuang T."/>
            <person name="Xiang C."/>
            <person name="Zhu J.K."/>
            <person name="Oliver M.J."/>
            <person name="He Y."/>
        </authorList>
    </citation>
    <scope>NUCLEOTIDE SEQUENCE [LARGE SCALE GENOMIC DNA]</scope>
    <source>
        <strain evidence="15">cv. XS01</strain>
    </source>
</reference>
<feature type="transmembrane region" description="Helical" evidence="11">
    <location>
        <begin position="299"/>
        <end position="323"/>
    </location>
</feature>
<dbReference type="FunFam" id="3.40.50.300:FF:001371">
    <property type="entry name" value="ABC transporter ATP-binding protein"/>
    <property type="match status" value="1"/>
</dbReference>
<dbReference type="EMBL" id="KV010132">
    <property type="protein sequence ID" value="KZV28429.1"/>
    <property type="molecule type" value="Genomic_DNA"/>
</dbReference>
<dbReference type="PANTHER" id="PTHR24221">
    <property type="entry name" value="ATP-BINDING CASSETTE SUB-FAMILY B"/>
    <property type="match status" value="1"/>
</dbReference>
<accession>A0A2Z7B9K7</accession>
<evidence type="ECO:0000313" key="15">
    <source>
        <dbReference type="Proteomes" id="UP000250235"/>
    </source>
</evidence>
<evidence type="ECO:0000256" key="10">
    <source>
        <dbReference type="ARBA" id="ARBA00023242"/>
    </source>
</evidence>
<feature type="transmembrane region" description="Helical" evidence="11">
    <location>
        <begin position="116"/>
        <end position="136"/>
    </location>
</feature>
<dbReference type="PROSITE" id="PS50929">
    <property type="entry name" value="ABC_TM1F"/>
    <property type="match status" value="1"/>
</dbReference>
<keyword evidence="6" id="KW-0547">Nucleotide-binding</keyword>
<sequence>MQTTVPFSRSLFHLNFDYHLRHNKSRFTNRPISICLKCSYTPAAAPSPGSLPSPPIKLASLSSLRPYLQSEWRPIISGWLCSVVSVYSLSKIVPLVGRLSSLISTADLRSLKNEGLVLGVLVLARILATYLQHAFLWEAALNCAYKIRVYVFNRVLERDLDFFEGGNGILPGDVAYRITAEASDVADTVYSLLNTIVPTTLQLSAMASQMLMISRFLSLISSLVIPSMALIIGCLGENLRKISNEAQLSTAALSAYLNEVFPSILFVKANNAESREKMRFQSLNYANLSACLRKKQMKVLIPQIVQVMFFGVLFMFSAGSLIVSRGLFERASLISFVGYLVLVIEPIQDVGKAYNELKQGEPAIERLFDLALFKSQVIEKPDAVELDSIAGEVKFCGLSFSYGDKMPLVVNDLGLHIRAGETVALVGPSGGGKTTLVKLLLRLYDPSSGSILIDGYDIKTIRFESLRRHVGLVSQDTVLFSGSIAENIGYRDLINGIDMNKVELAARTANADEFIRNLPDQYQTNVGPRGSNFSGGQRQRLAIARALYQNPSILILDEATSALDSRSELLVRQALQRLLEKRTVLVIAHRLETVLMAERIFLVDMDTSNPAVFVNAELLRLHVGRRVRAVIQVLRSDGGGSVVGKSTDEQQLVIKGHPPGPLTTYVEVIGVADSNQSIKAEIWTNFGDALGM</sequence>
<dbReference type="InterPro" id="IPR003593">
    <property type="entry name" value="AAA+_ATPase"/>
</dbReference>
<evidence type="ECO:0000259" key="13">
    <source>
        <dbReference type="PROSITE" id="PS50929"/>
    </source>
</evidence>
<evidence type="ECO:0000256" key="11">
    <source>
        <dbReference type="SAM" id="Phobius"/>
    </source>
</evidence>
<dbReference type="Proteomes" id="UP000250235">
    <property type="component" value="Unassembled WGS sequence"/>
</dbReference>
<feature type="domain" description="ABC transporter" evidence="12">
    <location>
        <begin position="393"/>
        <end position="631"/>
    </location>
</feature>
<dbReference type="Pfam" id="PF00664">
    <property type="entry name" value="ABC_membrane"/>
    <property type="match status" value="1"/>
</dbReference>
<evidence type="ECO:0000256" key="1">
    <source>
        <dbReference type="ARBA" id="ARBA00004123"/>
    </source>
</evidence>
<comment type="similarity">
    <text evidence="3">Belongs to the replication factor A protein 3 family.</text>
</comment>
<dbReference type="SUPFAM" id="SSF52540">
    <property type="entry name" value="P-loop containing nucleoside triphosphate hydrolases"/>
    <property type="match status" value="1"/>
</dbReference>
<dbReference type="Pfam" id="PF08661">
    <property type="entry name" value="Rep_fac-A_3"/>
    <property type="match status" value="1"/>
</dbReference>
<dbReference type="GO" id="GO:0005524">
    <property type="term" value="F:ATP binding"/>
    <property type="evidence" value="ECO:0007669"/>
    <property type="project" value="UniProtKB-KW"/>
</dbReference>
<keyword evidence="9 11" id="KW-0472">Membrane</keyword>
<dbReference type="InterPro" id="IPR039421">
    <property type="entry name" value="Type_1_exporter"/>
</dbReference>
<dbReference type="SUPFAM" id="SSF50249">
    <property type="entry name" value="Nucleic acid-binding proteins"/>
    <property type="match status" value="1"/>
</dbReference>
<dbReference type="Gene3D" id="1.20.1560.10">
    <property type="entry name" value="ABC transporter type 1, transmembrane domain"/>
    <property type="match status" value="1"/>
</dbReference>
<dbReference type="PROSITE" id="PS50893">
    <property type="entry name" value="ABC_TRANSPORTER_2"/>
    <property type="match status" value="1"/>
</dbReference>
<dbReference type="GO" id="GO:0031981">
    <property type="term" value="C:nuclear lumen"/>
    <property type="evidence" value="ECO:0007669"/>
    <property type="project" value="UniProtKB-ARBA"/>
</dbReference>
<evidence type="ECO:0000256" key="9">
    <source>
        <dbReference type="ARBA" id="ARBA00023136"/>
    </source>
</evidence>
<dbReference type="FunFam" id="1.20.1560.10:FF:000096">
    <property type="entry name" value="ABC transporter related"/>
    <property type="match status" value="1"/>
</dbReference>
<dbReference type="InterPro" id="IPR013970">
    <property type="entry name" value="Rfa2"/>
</dbReference>
<dbReference type="GO" id="GO:0006310">
    <property type="term" value="P:DNA recombination"/>
    <property type="evidence" value="ECO:0007669"/>
    <property type="project" value="InterPro"/>
</dbReference>
<keyword evidence="10" id="KW-0539">Nucleus</keyword>
<keyword evidence="8 11" id="KW-1133">Transmembrane helix</keyword>
<dbReference type="PANTHER" id="PTHR24221:SF630">
    <property type="entry name" value="ABC TRANSPORTER B FAMILY MEMBER 29, CHLOROPLASTIC"/>
    <property type="match status" value="1"/>
</dbReference>
<evidence type="ECO:0000256" key="5">
    <source>
        <dbReference type="ARBA" id="ARBA00022692"/>
    </source>
</evidence>
<keyword evidence="7" id="KW-0067">ATP-binding</keyword>
<keyword evidence="5 11" id="KW-0812">Transmembrane</keyword>
<evidence type="ECO:0000256" key="8">
    <source>
        <dbReference type="ARBA" id="ARBA00022989"/>
    </source>
</evidence>